<feature type="compositionally biased region" description="Low complexity" evidence="1">
    <location>
        <begin position="101"/>
        <end position="130"/>
    </location>
</feature>
<feature type="compositionally biased region" description="Low complexity" evidence="1">
    <location>
        <begin position="473"/>
        <end position="502"/>
    </location>
</feature>
<dbReference type="HOGENOM" id="CLU_031498_0_0_1"/>
<feature type="compositionally biased region" description="Low complexity" evidence="1">
    <location>
        <begin position="27"/>
        <end position="39"/>
    </location>
</feature>
<dbReference type="PhylomeDB" id="B4J4X1"/>
<proteinExistence type="predicted"/>
<protein>
    <submittedName>
        <fullName evidence="3">GH21575</fullName>
    </submittedName>
</protein>
<keyword evidence="4" id="KW-1185">Reference proteome</keyword>
<accession>B4J4X1</accession>
<feature type="domain" description="DUF4802" evidence="2">
    <location>
        <begin position="555"/>
        <end position="610"/>
    </location>
</feature>
<sequence>MEPVVSVSGAIQNLQSLWLTSWLSSNNSNNNSRSSSGSSNKKKKQQRRQQQQHHHQDAGAGVDAGVYTLQQPHKFPLQLDVYSGNCSFDYQQHELPSGHYQKQQQQQQAQQQQHQRQRQLQSAASAAQEQSTLSIRNLKRSTNKDQREKWRFLTNSSDIYETKFIESSAAQTMDDMIFQCSNQNSIYVLNAGYNPTYGDFGATGREMNGSRTTRGSTSNAIGASYSSGACSLQHKFKTFGTVNGNSSATAVAAAAAATAAAAPATLTTPVISTTTATQTTANYANPVATSMSTAMCSPATAALQKLFNCNVGDVGQNDSHRNQLQSHTNNSNNCSVRSLNNSSLSATASYSRCCDPLESATATVAATGAGAGALPLPQPMPLPLPLLGAVANRKKCTNVKSTLIAKKTKFLKFLEEEKWRSSQQLTPDDADACGAIQPQPSRANSNEANPYTASTSTATATLSSTSTSMSAVESSFAGHSASKNNNSNMKNQNNNSNSNSSQEAVGVEQQQNKLNNWSMHNDNNNKLANYTQQQQQLQQSQQKERELYKQTNRSSSYELFQEAADLLGLSCSLCDNCRCLDCQSGYFDCADDDDESYSEQSLMDEYDEYDYGYSYDEQMLLLTSAHPADQSNQPEDSQHEQEELPLCYAVDCQQNCIKVNAARRESESEHRLAIDVDLVNATSSQVLENCVTFNDLSLLDAEQQVEPFT</sequence>
<evidence type="ECO:0000313" key="3">
    <source>
        <dbReference type="EMBL" id="EDW01677.1"/>
    </source>
</evidence>
<evidence type="ECO:0000259" key="2">
    <source>
        <dbReference type="Pfam" id="PF16060"/>
    </source>
</evidence>
<feature type="region of interest" description="Disordered" evidence="1">
    <location>
        <begin position="422"/>
        <end position="459"/>
    </location>
</feature>
<dbReference type="InParanoid" id="B4J4X1"/>
<dbReference type="InterPro" id="IPR032061">
    <property type="entry name" value="DUF4802"/>
</dbReference>
<dbReference type="Proteomes" id="UP000001070">
    <property type="component" value="Unassembled WGS sequence"/>
</dbReference>
<gene>
    <name evidence="3" type="primary">Dgri\GH21575</name>
    <name evidence="3" type="ORF">Dgri_GH21575</name>
</gene>
<organism evidence="4">
    <name type="scientific">Drosophila grimshawi</name>
    <name type="common">Hawaiian fruit fly</name>
    <name type="synonym">Idiomyia grimshawi</name>
    <dbReference type="NCBI Taxonomy" id="7222"/>
    <lineage>
        <taxon>Eukaryota</taxon>
        <taxon>Metazoa</taxon>
        <taxon>Ecdysozoa</taxon>
        <taxon>Arthropoda</taxon>
        <taxon>Hexapoda</taxon>
        <taxon>Insecta</taxon>
        <taxon>Pterygota</taxon>
        <taxon>Neoptera</taxon>
        <taxon>Endopterygota</taxon>
        <taxon>Diptera</taxon>
        <taxon>Brachycera</taxon>
        <taxon>Muscomorpha</taxon>
        <taxon>Ephydroidea</taxon>
        <taxon>Drosophilidae</taxon>
        <taxon>Drosophila</taxon>
        <taxon>Hawaiian Drosophila</taxon>
    </lineage>
</organism>
<evidence type="ECO:0000256" key="1">
    <source>
        <dbReference type="SAM" id="MobiDB-lite"/>
    </source>
</evidence>
<reference evidence="3 4" key="1">
    <citation type="journal article" date="2007" name="Nature">
        <title>Evolution of genes and genomes on the Drosophila phylogeny.</title>
        <authorList>
            <consortium name="Drosophila 12 Genomes Consortium"/>
            <person name="Clark A.G."/>
            <person name="Eisen M.B."/>
            <person name="Smith D.R."/>
            <person name="Bergman C.M."/>
            <person name="Oliver B."/>
            <person name="Markow T.A."/>
            <person name="Kaufman T.C."/>
            <person name="Kellis M."/>
            <person name="Gelbart W."/>
            <person name="Iyer V.N."/>
            <person name="Pollard D.A."/>
            <person name="Sackton T.B."/>
            <person name="Larracuente A.M."/>
            <person name="Singh N.D."/>
            <person name="Abad J.P."/>
            <person name="Abt D.N."/>
            <person name="Adryan B."/>
            <person name="Aguade M."/>
            <person name="Akashi H."/>
            <person name="Anderson W.W."/>
            <person name="Aquadro C.F."/>
            <person name="Ardell D.H."/>
            <person name="Arguello R."/>
            <person name="Artieri C.G."/>
            <person name="Barbash D.A."/>
            <person name="Barker D."/>
            <person name="Barsanti P."/>
            <person name="Batterham P."/>
            <person name="Batzoglou S."/>
            <person name="Begun D."/>
            <person name="Bhutkar A."/>
            <person name="Blanco E."/>
            <person name="Bosak S.A."/>
            <person name="Bradley R.K."/>
            <person name="Brand A.D."/>
            <person name="Brent M.R."/>
            <person name="Brooks A.N."/>
            <person name="Brown R.H."/>
            <person name="Butlin R.K."/>
            <person name="Caggese C."/>
            <person name="Calvi B.R."/>
            <person name="Bernardo de Carvalho A."/>
            <person name="Caspi A."/>
            <person name="Castrezana S."/>
            <person name="Celniker S.E."/>
            <person name="Chang J.L."/>
            <person name="Chapple C."/>
            <person name="Chatterji S."/>
            <person name="Chinwalla A."/>
            <person name="Civetta A."/>
            <person name="Clifton S.W."/>
            <person name="Comeron J.M."/>
            <person name="Costello J.C."/>
            <person name="Coyne J.A."/>
            <person name="Daub J."/>
            <person name="David R.G."/>
            <person name="Delcher A.L."/>
            <person name="Delehaunty K."/>
            <person name="Do C.B."/>
            <person name="Ebling H."/>
            <person name="Edwards K."/>
            <person name="Eickbush T."/>
            <person name="Evans J.D."/>
            <person name="Filipski A."/>
            <person name="Findeiss S."/>
            <person name="Freyhult E."/>
            <person name="Fulton L."/>
            <person name="Fulton R."/>
            <person name="Garcia A.C."/>
            <person name="Gardiner A."/>
            <person name="Garfield D.A."/>
            <person name="Garvin B.E."/>
            <person name="Gibson G."/>
            <person name="Gilbert D."/>
            <person name="Gnerre S."/>
            <person name="Godfrey J."/>
            <person name="Good R."/>
            <person name="Gotea V."/>
            <person name="Gravely B."/>
            <person name="Greenberg A.J."/>
            <person name="Griffiths-Jones S."/>
            <person name="Gross S."/>
            <person name="Guigo R."/>
            <person name="Gustafson E.A."/>
            <person name="Haerty W."/>
            <person name="Hahn M.W."/>
            <person name="Halligan D.L."/>
            <person name="Halpern A.L."/>
            <person name="Halter G.M."/>
            <person name="Han M.V."/>
            <person name="Heger A."/>
            <person name="Hillier L."/>
            <person name="Hinrichs A.S."/>
            <person name="Holmes I."/>
            <person name="Hoskins R.A."/>
            <person name="Hubisz M.J."/>
            <person name="Hultmark D."/>
            <person name="Huntley M.A."/>
            <person name="Jaffe D.B."/>
            <person name="Jagadeeshan S."/>
            <person name="Jeck W.R."/>
            <person name="Johnson J."/>
            <person name="Jones C.D."/>
            <person name="Jordan W.C."/>
            <person name="Karpen G.H."/>
            <person name="Kataoka E."/>
            <person name="Keightley P.D."/>
            <person name="Kheradpour P."/>
            <person name="Kirkness E.F."/>
            <person name="Koerich L.B."/>
            <person name="Kristiansen K."/>
            <person name="Kudrna D."/>
            <person name="Kulathinal R.J."/>
            <person name="Kumar S."/>
            <person name="Kwok R."/>
            <person name="Lander E."/>
            <person name="Langley C.H."/>
            <person name="Lapoint R."/>
            <person name="Lazzaro B.P."/>
            <person name="Lee S.J."/>
            <person name="Levesque L."/>
            <person name="Li R."/>
            <person name="Lin C.F."/>
            <person name="Lin M.F."/>
            <person name="Lindblad-Toh K."/>
            <person name="Llopart A."/>
            <person name="Long M."/>
            <person name="Low L."/>
            <person name="Lozovsky E."/>
            <person name="Lu J."/>
            <person name="Luo M."/>
            <person name="Machado C.A."/>
            <person name="Makalowski W."/>
            <person name="Marzo M."/>
            <person name="Matsuda M."/>
            <person name="Matzkin L."/>
            <person name="McAllister B."/>
            <person name="McBride C.S."/>
            <person name="McKernan B."/>
            <person name="McKernan K."/>
            <person name="Mendez-Lago M."/>
            <person name="Minx P."/>
            <person name="Mollenhauer M.U."/>
            <person name="Montooth K."/>
            <person name="Mount S.M."/>
            <person name="Mu X."/>
            <person name="Myers E."/>
            <person name="Negre B."/>
            <person name="Newfeld S."/>
            <person name="Nielsen R."/>
            <person name="Noor M.A."/>
            <person name="O'Grady P."/>
            <person name="Pachter L."/>
            <person name="Papaceit M."/>
            <person name="Parisi M.J."/>
            <person name="Parisi M."/>
            <person name="Parts L."/>
            <person name="Pedersen J.S."/>
            <person name="Pesole G."/>
            <person name="Phillippy A.M."/>
            <person name="Ponting C.P."/>
            <person name="Pop M."/>
            <person name="Porcelli D."/>
            <person name="Powell J.R."/>
            <person name="Prohaska S."/>
            <person name="Pruitt K."/>
            <person name="Puig M."/>
            <person name="Quesneville H."/>
            <person name="Ram K.R."/>
            <person name="Rand D."/>
            <person name="Rasmussen M.D."/>
            <person name="Reed L.K."/>
            <person name="Reenan R."/>
            <person name="Reily A."/>
            <person name="Remington K.A."/>
            <person name="Rieger T.T."/>
            <person name="Ritchie M.G."/>
            <person name="Robin C."/>
            <person name="Rogers Y.H."/>
            <person name="Rohde C."/>
            <person name="Rozas J."/>
            <person name="Rubenfield M.J."/>
            <person name="Ruiz A."/>
            <person name="Russo S."/>
            <person name="Salzberg S.L."/>
            <person name="Sanchez-Gracia A."/>
            <person name="Saranga D.J."/>
            <person name="Sato H."/>
            <person name="Schaeffer S.W."/>
            <person name="Schatz M.C."/>
            <person name="Schlenke T."/>
            <person name="Schwartz R."/>
            <person name="Segarra C."/>
            <person name="Singh R.S."/>
            <person name="Sirot L."/>
            <person name="Sirota M."/>
            <person name="Sisneros N.B."/>
            <person name="Smith C.D."/>
            <person name="Smith T.F."/>
            <person name="Spieth J."/>
            <person name="Stage D.E."/>
            <person name="Stark A."/>
            <person name="Stephan W."/>
            <person name="Strausberg R.L."/>
            <person name="Strempel S."/>
            <person name="Sturgill D."/>
            <person name="Sutton G."/>
            <person name="Sutton G.G."/>
            <person name="Tao W."/>
            <person name="Teichmann S."/>
            <person name="Tobari Y.N."/>
            <person name="Tomimura Y."/>
            <person name="Tsolas J.M."/>
            <person name="Valente V.L."/>
            <person name="Venter E."/>
            <person name="Venter J.C."/>
            <person name="Vicario S."/>
            <person name="Vieira F.G."/>
            <person name="Vilella A.J."/>
            <person name="Villasante A."/>
            <person name="Walenz B."/>
            <person name="Wang J."/>
            <person name="Wasserman M."/>
            <person name="Watts T."/>
            <person name="Wilson D."/>
            <person name="Wilson R.K."/>
            <person name="Wing R.A."/>
            <person name="Wolfner M.F."/>
            <person name="Wong A."/>
            <person name="Wong G.K."/>
            <person name="Wu C.I."/>
            <person name="Wu G."/>
            <person name="Yamamoto D."/>
            <person name="Yang H.P."/>
            <person name="Yang S.P."/>
            <person name="Yorke J.A."/>
            <person name="Yoshida K."/>
            <person name="Zdobnov E."/>
            <person name="Zhang P."/>
            <person name="Zhang Y."/>
            <person name="Zimin A.V."/>
            <person name="Baldwin J."/>
            <person name="Abdouelleil A."/>
            <person name="Abdulkadir J."/>
            <person name="Abebe A."/>
            <person name="Abera B."/>
            <person name="Abreu J."/>
            <person name="Acer S.C."/>
            <person name="Aftuck L."/>
            <person name="Alexander A."/>
            <person name="An P."/>
            <person name="Anderson E."/>
            <person name="Anderson S."/>
            <person name="Arachi H."/>
            <person name="Azer M."/>
            <person name="Bachantsang P."/>
            <person name="Barry A."/>
            <person name="Bayul T."/>
            <person name="Berlin A."/>
            <person name="Bessette D."/>
            <person name="Bloom T."/>
            <person name="Blye J."/>
            <person name="Boguslavskiy L."/>
            <person name="Bonnet C."/>
            <person name="Boukhgalter B."/>
            <person name="Bourzgui I."/>
            <person name="Brown A."/>
            <person name="Cahill P."/>
            <person name="Channer S."/>
            <person name="Cheshatsang Y."/>
            <person name="Chuda L."/>
            <person name="Citroen M."/>
            <person name="Collymore A."/>
            <person name="Cooke P."/>
            <person name="Costello M."/>
            <person name="D'Aco K."/>
            <person name="Daza R."/>
            <person name="De Haan G."/>
            <person name="DeGray S."/>
            <person name="DeMaso C."/>
            <person name="Dhargay N."/>
            <person name="Dooley K."/>
            <person name="Dooley E."/>
            <person name="Doricent M."/>
            <person name="Dorje P."/>
            <person name="Dorjee K."/>
            <person name="Dupes A."/>
            <person name="Elong R."/>
            <person name="Falk J."/>
            <person name="Farina A."/>
            <person name="Faro S."/>
            <person name="Ferguson D."/>
            <person name="Fisher S."/>
            <person name="Foley C.D."/>
            <person name="Franke A."/>
            <person name="Friedrich D."/>
            <person name="Gadbois L."/>
            <person name="Gearin G."/>
            <person name="Gearin C.R."/>
            <person name="Giannoukos G."/>
            <person name="Goode T."/>
            <person name="Graham J."/>
            <person name="Grandbois E."/>
            <person name="Grewal S."/>
            <person name="Gyaltsen K."/>
            <person name="Hafez N."/>
            <person name="Hagos B."/>
            <person name="Hall J."/>
            <person name="Henson C."/>
            <person name="Hollinger A."/>
            <person name="Honan T."/>
            <person name="Huard M.D."/>
            <person name="Hughes L."/>
            <person name="Hurhula B."/>
            <person name="Husby M.E."/>
            <person name="Kamat A."/>
            <person name="Kanga B."/>
            <person name="Kashin S."/>
            <person name="Khazanovich D."/>
            <person name="Kisner P."/>
            <person name="Lance K."/>
            <person name="Lara M."/>
            <person name="Lee W."/>
            <person name="Lennon N."/>
            <person name="Letendre F."/>
            <person name="LeVine R."/>
            <person name="Lipovsky A."/>
            <person name="Liu X."/>
            <person name="Liu J."/>
            <person name="Liu S."/>
            <person name="Lokyitsang T."/>
            <person name="Lokyitsang Y."/>
            <person name="Lubonja R."/>
            <person name="Lui A."/>
            <person name="MacDonald P."/>
            <person name="Magnisalis V."/>
            <person name="Maru K."/>
            <person name="Matthews C."/>
            <person name="McCusker W."/>
            <person name="McDonough S."/>
            <person name="Mehta T."/>
            <person name="Meldrim J."/>
            <person name="Meneus L."/>
            <person name="Mihai O."/>
            <person name="Mihalev A."/>
            <person name="Mihova T."/>
            <person name="Mittelman R."/>
            <person name="Mlenga V."/>
            <person name="Montmayeur A."/>
            <person name="Mulrain L."/>
            <person name="Navidi A."/>
            <person name="Naylor J."/>
            <person name="Negash T."/>
            <person name="Nguyen T."/>
            <person name="Nguyen N."/>
            <person name="Nicol R."/>
            <person name="Norbu C."/>
            <person name="Norbu N."/>
            <person name="Novod N."/>
            <person name="O'Neill B."/>
            <person name="Osman S."/>
            <person name="Markiewicz E."/>
            <person name="Oyono O.L."/>
            <person name="Patti C."/>
            <person name="Phunkhang P."/>
            <person name="Pierre F."/>
            <person name="Priest M."/>
            <person name="Raghuraman S."/>
            <person name="Rege F."/>
            <person name="Reyes R."/>
            <person name="Rise C."/>
            <person name="Rogov P."/>
            <person name="Ross K."/>
            <person name="Ryan E."/>
            <person name="Settipalli S."/>
            <person name="Shea T."/>
            <person name="Sherpa N."/>
            <person name="Shi L."/>
            <person name="Shih D."/>
            <person name="Sparrow T."/>
            <person name="Spaulding J."/>
            <person name="Stalker J."/>
            <person name="Stange-Thomann N."/>
            <person name="Stavropoulos S."/>
            <person name="Stone C."/>
            <person name="Strader C."/>
            <person name="Tesfaye S."/>
            <person name="Thomson T."/>
            <person name="Thoulutsang Y."/>
            <person name="Thoulutsang D."/>
            <person name="Topham K."/>
            <person name="Topping I."/>
            <person name="Tsamla T."/>
            <person name="Vassiliev H."/>
            <person name="Vo A."/>
            <person name="Wangchuk T."/>
            <person name="Wangdi T."/>
            <person name="Weiand M."/>
            <person name="Wilkinson J."/>
            <person name="Wilson A."/>
            <person name="Yadav S."/>
            <person name="Young G."/>
            <person name="Yu Q."/>
            <person name="Zembek L."/>
            <person name="Zhong D."/>
            <person name="Zimmer A."/>
            <person name="Zwirko Z."/>
            <person name="Jaffe D.B."/>
            <person name="Alvarez P."/>
            <person name="Brockman W."/>
            <person name="Butler J."/>
            <person name="Chin C."/>
            <person name="Gnerre S."/>
            <person name="Grabherr M."/>
            <person name="Kleber M."/>
            <person name="Mauceli E."/>
            <person name="MacCallum I."/>
        </authorList>
    </citation>
    <scope>NUCLEOTIDE SEQUENCE [LARGE SCALE GENOMIC DNA]</scope>
    <source>
        <strain evidence="4">Tucson 15287-2541.00</strain>
    </source>
</reference>
<feature type="region of interest" description="Disordered" evidence="1">
    <location>
        <begin position="27"/>
        <end position="59"/>
    </location>
</feature>
<feature type="compositionally biased region" description="Basic residues" evidence="1">
    <location>
        <begin position="40"/>
        <end position="53"/>
    </location>
</feature>
<dbReference type="Pfam" id="PF16060">
    <property type="entry name" value="DUF4802"/>
    <property type="match status" value="1"/>
</dbReference>
<dbReference type="eggNOG" id="ENOG502SEAS">
    <property type="taxonomic scope" value="Eukaryota"/>
</dbReference>
<feature type="region of interest" description="Disordered" evidence="1">
    <location>
        <begin position="531"/>
        <end position="550"/>
    </location>
</feature>
<dbReference type="InterPro" id="IPR052145">
    <property type="entry name" value="Mediator/Homeobox_domain"/>
</dbReference>
<dbReference type="PANTHER" id="PTHR24330:SF19">
    <property type="entry name" value="MEDIATOR OF RNA POLYMERASE II TRANSCRIPTION SUBUNIT 29"/>
    <property type="match status" value="1"/>
</dbReference>
<dbReference type="AlphaFoldDB" id="B4J4X1"/>
<dbReference type="FunCoup" id="B4J4X1">
    <property type="interactions" value="14"/>
</dbReference>
<dbReference type="OrthoDB" id="6781345at2759"/>
<dbReference type="EMBL" id="CH916367">
    <property type="protein sequence ID" value="EDW01677.1"/>
    <property type="molecule type" value="Genomic_DNA"/>
</dbReference>
<feature type="region of interest" description="Disordered" evidence="1">
    <location>
        <begin position="473"/>
        <end position="508"/>
    </location>
</feature>
<name>B4J4X1_DROGR</name>
<feature type="region of interest" description="Disordered" evidence="1">
    <location>
        <begin position="96"/>
        <end position="145"/>
    </location>
</feature>
<feature type="compositionally biased region" description="Low complexity" evidence="1">
    <location>
        <begin position="532"/>
        <end position="541"/>
    </location>
</feature>
<feature type="compositionally biased region" description="Polar residues" evidence="1">
    <location>
        <begin position="438"/>
        <end position="451"/>
    </location>
</feature>
<dbReference type="PANTHER" id="PTHR24330">
    <property type="entry name" value="HOMEOBOX PROTEIN BARH-LIKE"/>
    <property type="match status" value="1"/>
</dbReference>
<dbReference type="OMA" id="CSLQHKF"/>
<evidence type="ECO:0000313" key="4">
    <source>
        <dbReference type="Proteomes" id="UP000001070"/>
    </source>
</evidence>